<gene>
    <name evidence="2" type="ORF">D0962_25130</name>
</gene>
<dbReference type="RefSeq" id="WP_163667796.1">
    <property type="nucleotide sequence ID" value="NZ_QZCE01000002.1"/>
</dbReference>
<organism evidence="2 3">
    <name type="scientific">Adonisia turfae CCMR0082</name>
    <dbReference type="NCBI Taxonomy" id="2304604"/>
    <lineage>
        <taxon>Bacteria</taxon>
        <taxon>Bacillati</taxon>
        <taxon>Cyanobacteriota</taxon>
        <taxon>Adonisia</taxon>
        <taxon>Adonisia turfae</taxon>
    </lineage>
</organism>
<sequence>MGQLEVGFTVYSWQVGLVLAWLLLIGSVSEGARRSGFGPEITRKIVHIGAGHVILLAWWFMLPAWMGVAASVVFAGVALVSYRVPILPGINSVGRRSWGTFFYAVSIGGVMAWCWPQGYPYFGVIGILIMCWGDGLAALVGQRWGRHPYELWGEKKSYEGSLTMAIVSTLIVLIVLGSLQGLSGSLLLVALGVAIAATALEAVSKYGIDNLTVPIGTTTVSLILSSLLG</sequence>
<keyword evidence="2" id="KW-0548">Nucleotidyltransferase</keyword>
<reference evidence="2 3" key="1">
    <citation type="journal article" date="2020" name="Microb. Ecol.">
        <title>Ecogenomics of the Marine Benthic Filamentous Cyanobacterium Adonisia.</title>
        <authorList>
            <person name="Walter J.M."/>
            <person name="Coutinho F.H."/>
            <person name="Leomil L."/>
            <person name="Hargreaves P.I."/>
            <person name="Campeao M.E."/>
            <person name="Vieira V.V."/>
            <person name="Silva B.S."/>
            <person name="Fistarol G.O."/>
            <person name="Salomon P.S."/>
            <person name="Sawabe T."/>
            <person name="Mino S."/>
            <person name="Hosokawa M."/>
            <person name="Miyashita H."/>
            <person name="Maruyama F."/>
            <person name="van Verk M.C."/>
            <person name="Dutilh B.E."/>
            <person name="Thompson C.C."/>
            <person name="Thompson F.L."/>
        </authorList>
    </citation>
    <scope>NUCLEOTIDE SEQUENCE [LARGE SCALE GENOMIC DNA]</scope>
    <source>
        <strain evidence="2 3">CCMR0082</strain>
    </source>
</reference>
<dbReference type="EMBL" id="QZCE01000002">
    <property type="protein sequence ID" value="NEZ66005.1"/>
    <property type="molecule type" value="Genomic_DNA"/>
</dbReference>
<dbReference type="GO" id="GO:0016779">
    <property type="term" value="F:nucleotidyltransferase activity"/>
    <property type="evidence" value="ECO:0007669"/>
    <property type="project" value="UniProtKB-KW"/>
</dbReference>
<keyword evidence="2" id="KW-0808">Transferase</keyword>
<name>A0A6M0SBX1_9CYAN</name>
<dbReference type="PANTHER" id="PTHR31303:SF1">
    <property type="entry name" value="CTP-DEPENDENT DIACYLGLYCEROL KINASE 1"/>
    <property type="match status" value="1"/>
</dbReference>
<feature type="transmembrane region" description="Helical" evidence="1">
    <location>
        <begin position="6"/>
        <end position="24"/>
    </location>
</feature>
<feature type="transmembrane region" description="Helical" evidence="1">
    <location>
        <begin position="121"/>
        <end position="141"/>
    </location>
</feature>
<feature type="transmembrane region" description="Helical" evidence="1">
    <location>
        <begin position="162"/>
        <end position="179"/>
    </location>
</feature>
<keyword evidence="1" id="KW-0472">Membrane</keyword>
<proteinExistence type="predicted"/>
<evidence type="ECO:0000313" key="3">
    <source>
        <dbReference type="Proteomes" id="UP000473574"/>
    </source>
</evidence>
<dbReference type="InterPro" id="IPR037997">
    <property type="entry name" value="Dgk1-like"/>
</dbReference>
<accession>A0A6M0SBX1</accession>
<keyword evidence="1" id="KW-1133">Transmembrane helix</keyword>
<dbReference type="Proteomes" id="UP000473574">
    <property type="component" value="Unassembled WGS sequence"/>
</dbReference>
<evidence type="ECO:0000313" key="2">
    <source>
        <dbReference type="EMBL" id="NEZ66005.1"/>
    </source>
</evidence>
<comment type="caution">
    <text evidence="2">The sequence shown here is derived from an EMBL/GenBank/DDBJ whole genome shotgun (WGS) entry which is preliminary data.</text>
</comment>
<feature type="transmembrane region" description="Helical" evidence="1">
    <location>
        <begin position="185"/>
        <end position="204"/>
    </location>
</feature>
<dbReference type="PANTHER" id="PTHR31303">
    <property type="entry name" value="CTP-DEPENDENT DIACYLGLYCEROL KINASE 1"/>
    <property type="match status" value="1"/>
</dbReference>
<dbReference type="GO" id="GO:0004143">
    <property type="term" value="F:ATP-dependent diacylglycerol kinase activity"/>
    <property type="evidence" value="ECO:0007669"/>
    <property type="project" value="InterPro"/>
</dbReference>
<evidence type="ECO:0000256" key="1">
    <source>
        <dbReference type="SAM" id="Phobius"/>
    </source>
</evidence>
<protein>
    <submittedName>
        <fullName evidence="2">Phosphatidate cytidylyltransferase</fullName>
    </submittedName>
</protein>
<keyword evidence="1" id="KW-0812">Transmembrane</keyword>
<feature type="transmembrane region" description="Helical" evidence="1">
    <location>
        <begin position="68"/>
        <end position="86"/>
    </location>
</feature>
<feature type="transmembrane region" description="Helical" evidence="1">
    <location>
        <begin position="45"/>
        <end position="62"/>
    </location>
</feature>
<dbReference type="AlphaFoldDB" id="A0A6M0SBX1"/>
<feature type="transmembrane region" description="Helical" evidence="1">
    <location>
        <begin position="98"/>
        <end position="115"/>
    </location>
</feature>